<dbReference type="Proteomes" id="UP000422736">
    <property type="component" value="Chromosome 1"/>
</dbReference>
<evidence type="ECO:0000256" key="4">
    <source>
        <dbReference type="ARBA" id="ARBA00005747"/>
    </source>
</evidence>
<feature type="domain" description="Cytochrome b5 heme-binding" evidence="20">
    <location>
        <begin position="7"/>
        <end position="88"/>
    </location>
</feature>
<keyword evidence="11" id="KW-0862">Zinc</keyword>
<keyword evidence="17 18" id="KW-0275">Fatty acid biosynthesis</keyword>
<name>A0ABX6EPT6_KLUMA</name>
<feature type="transmembrane region" description="Helical" evidence="19">
    <location>
        <begin position="302"/>
        <end position="326"/>
    </location>
</feature>
<accession>A0ABX6EPT6</accession>
<evidence type="ECO:0000256" key="5">
    <source>
        <dbReference type="ARBA" id="ARBA00022516"/>
    </source>
</evidence>
<keyword evidence="22" id="KW-1185">Reference proteome</keyword>
<keyword evidence="12 19" id="KW-1133">Transmembrane helix</keyword>
<evidence type="ECO:0000256" key="9">
    <source>
        <dbReference type="ARBA" id="ARBA00022824"/>
    </source>
</evidence>
<dbReference type="EC" id="1.-.-.-" evidence="18"/>
<dbReference type="InterPro" id="IPR018506">
    <property type="entry name" value="Cyt_B5_heme-BS"/>
</dbReference>
<comment type="pathway">
    <text evidence="3">Lipid metabolism.</text>
</comment>
<evidence type="ECO:0000256" key="2">
    <source>
        <dbReference type="ARBA" id="ARBA00004991"/>
    </source>
</evidence>
<dbReference type="PANTHER" id="PTHR12863:SF1">
    <property type="entry name" value="FATTY ACID 2-HYDROXYLASE"/>
    <property type="match status" value="1"/>
</dbReference>
<keyword evidence="14 18" id="KW-0408">Iron</keyword>
<evidence type="ECO:0000313" key="21">
    <source>
        <dbReference type="EMBL" id="QGN13621.1"/>
    </source>
</evidence>
<keyword evidence="5 18" id="KW-0444">Lipid biosynthesis</keyword>
<evidence type="ECO:0000256" key="18">
    <source>
        <dbReference type="PIRNR" id="PIRNR005149"/>
    </source>
</evidence>
<keyword evidence="15 18" id="KW-0443">Lipid metabolism</keyword>
<reference evidence="21 22" key="2">
    <citation type="submission" date="2019-11" db="EMBL/GenBank/DDBJ databases">
        <authorList>
            <person name="Lu H."/>
        </authorList>
    </citation>
    <scope>NUCLEOTIDE SEQUENCE [LARGE SCALE GENOMIC DNA]</scope>
    <source>
        <strain evidence="21 22">FIM1</strain>
    </source>
</reference>
<keyword evidence="8 18" id="KW-0479">Metal-binding</keyword>
<feature type="transmembrane region" description="Helical" evidence="19">
    <location>
        <begin position="193"/>
        <end position="210"/>
    </location>
</feature>
<comment type="cofactor">
    <cofactor evidence="18">
        <name>Zn(2+)</name>
        <dbReference type="ChEBI" id="CHEBI:29105"/>
    </cofactor>
    <text evidence="18">Binds 2 Zn(2+) ions per subunit that likely form a catalytic dimetal center.</text>
</comment>
<feature type="transmembrane region" description="Helical" evidence="19">
    <location>
        <begin position="222"/>
        <end position="240"/>
    </location>
</feature>
<dbReference type="InterPro" id="IPR001199">
    <property type="entry name" value="Cyt_B5-like_heme/steroid-bd"/>
</dbReference>
<sequence>MSSSKVLPLYSKSDLASHAKKDDCWVSLYQRKIYNVTAFLDEHPGGPEYLLEHAGKDITEVMKDSAIHEHSESAYEIMDESYLVGYLATEEEEKKLLTNKDHVVEVNLKGDAEFDSTTFVKELPTEDKLSVATDPTSDYKRHKFLDLNKPLLWQVMFGNLTKDFYLDQVHRPRHYGKGSAPLFGNFLEPISKTAWWVVPTVWLPVVIYHIHKALVNMNQPFAVFLFGLGVFVWTLIEYCLHRFLFHLDARLPDNNAALTLHFLLHGVHHYLPMDKYRLVMPPTLFVVLCTPFYKLVFALLPYYWACAGFAGGLFGYVCYDMTHYFLHHAKLPPYMRKLKKYHLEHHYKNYELGFGVTSWYWDKVFGTYLGPTAPLSKMKYE</sequence>
<dbReference type="Pfam" id="PF04116">
    <property type="entry name" value="FA_hydroxylase"/>
    <property type="match status" value="1"/>
</dbReference>
<keyword evidence="7 19" id="KW-0812">Transmembrane</keyword>
<proteinExistence type="inferred from homology"/>
<evidence type="ECO:0000256" key="6">
    <source>
        <dbReference type="ARBA" id="ARBA00022617"/>
    </source>
</evidence>
<dbReference type="PANTHER" id="PTHR12863">
    <property type="entry name" value="FATTY ACID HYDROXYLASE"/>
    <property type="match status" value="1"/>
</dbReference>
<keyword evidence="16 18" id="KW-0472">Membrane</keyword>
<keyword evidence="10 18" id="KW-0276">Fatty acid metabolism</keyword>
<organism evidence="21 22">
    <name type="scientific">Kluyveromyces marxianus</name>
    <name type="common">Yeast</name>
    <name type="synonym">Candida kefyr</name>
    <dbReference type="NCBI Taxonomy" id="4911"/>
    <lineage>
        <taxon>Eukaryota</taxon>
        <taxon>Fungi</taxon>
        <taxon>Dikarya</taxon>
        <taxon>Ascomycota</taxon>
        <taxon>Saccharomycotina</taxon>
        <taxon>Saccharomycetes</taxon>
        <taxon>Saccharomycetales</taxon>
        <taxon>Saccharomycetaceae</taxon>
        <taxon>Kluyveromyces</taxon>
    </lineage>
</organism>
<evidence type="ECO:0000256" key="12">
    <source>
        <dbReference type="ARBA" id="ARBA00022989"/>
    </source>
</evidence>
<comment type="subcellular location">
    <subcellularLocation>
        <location evidence="1">Endoplasmic reticulum membrane</location>
        <topology evidence="1">Multi-pass membrane protein</topology>
    </subcellularLocation>
</comment>
<gene>
    <name evidence="21" type="primary">SCS7</name>
    <name evidence="21" type="ORF">FIM1_263</name>
</gene>
<evidence type="ECO:0000256" key="14">
    <source>
        <dbReference type="ARBA" id="ARBA00023004"/>
    </source>
</evidence>
<dbReference type="Pfam" id="PF00173">
    <property type="entry name" value="Cyt-b5"/>
    <property type="match status" value="1"/>
</dbReference>
<dbReference type="SMART" id="SM01117">
    <property type="entry name" value="Cyt-b5"/>
    <property type="match status" value="1"/>
</dbReference>
<keyword evidence="9 18" id="KW-0256">Endoplasmic reticulum</keyword>
<dbReference type="PROSITE" id="PS00191">
    <property type="entry name" value="CYTOCHROME_B5_1"/>
    <property type="match status" value="1"/>
</dbReference>
<evidence type="ECO:0000256" key="17">
    <source>
        <dbReference type="ARBA" id="ARBA00023160"/>
    </source>
</evidence>
<dbReference type="Gene3D" id="3.10.120.10">
    <property type="entry name" value="Cytochrome b5-like heme/steroid binding domain"/>
    <property type="match status" value="1"/>
</dbReference>
<keyword evidence="13 18" id="KW-0560">Oxidoreductase</keyword>
<comment type="function">
    <text evidence="18">Ceramide hydroxylase involved in the hydroxylation of sphingolipid-associated very long chain fatty acids. Postulated to hydroxylate the very long chain fatty acid of dihydroceramides and phytoceramides at C-2.</text>
</comment>
<dbReference type="PIRSF" id="PIRSF005149">
    <property type="entry name" value="IPC-B_HD"/>
    <property type="match status" value="1"/>
</dbReference>
<dbReference type="EMBL" id="CP015054">
    <property type="protein sequence ID" value="QGN13621.1"/>
    <property type="molecule type" value="Genomic_DNA"/>
</dbReference>
<evidence type="ECO:0000259" key="20">
    <source>
        <dbReference type="PROSITE" id="PS50255"/>
    </source>
</evidence>
<evidence type="ECO:0000256" key="1">
    <source>
        <dbReference type="ARBA" id="ARBA00004477"/>
    </source>
</evidence>
<evidence type="ECO:0000256" key="16">
    <source>
        <dbReference type="ARBA" id="ARBA00023136"/>
    </source>
</evidence>
<reference evidence="21 22" key="1">
    <citation type="submission" date="2016-03" db="EMBL/GenBank/DDBJ databases">
        <title>How can Kluyveromyces marxianus grow so fast - potential evolutionary course in Saccharomyces Complex revealed by comparative genomics.</title>
        <authorList>
            <person name="Mo W."/>
            <person name="Lu W."/>
            <person name="Yang X."/>
            <person name="Qi J."/>
            <person name="Lv H."/>
        </authorList>
    </citation>
    <scope>NUCLEOTIDE SEQUENCE [LARGE SCALE GENOMIC DNA]</scope>
    <source>
        <strain evidence="21 22">FIM1</strain>
    </source>
</reference>
<comment type="pathway">
    <text evidence="2">Sphingolipid metabolism.</text>
</comment>
<dbReference type="PROSITE" id="PS50255">
    <property type="entry name" value="CYTOCHROME_B5_2"/>
    <property type="match status" value="1"/>
</dbReference>
<evidence type="ECO:0000313" key="22">
    <source>
        <dbReference type="Proteomes" id="UP000422736"/>
    </source>
</evidence>
<evidence type="ECO:0000256" key="3">
    <source>
        <dbReference type="ARBA" id="ARBA00005189"/>
    </source>
</evidence>
<keyword evidence="6" id="KW-0349">Heme</keyword>
<dbReference type="InterPro" id="IPR006694">
    <property type="entry name" value="Fatty_acid_hydroxylase"/>
</dbReference>
<evidence type="ECO:0000256" key="15">
    <source>
        <dbReference type="ARBA" id="ARBA00023098"/>
    </source>
</evidence>
<evidence type="ECO:0000256" key="8">
    <source>
        <dbReference type="ARBA" id="ARBA00022723"/>
    </source>
</evidence>
<evidence type="ECO:0000256" key="13">
    <source>
        <dbReference type="ARBA" id="ARBA00023002"/>
    </source>
</evidence>
<evidence type="ECO:0000256" key="10">
    <source>
        <dbReference type="ARBA" id="ARBA00022832"/>
    </source>
</evidence>
<dbReference type="InterPro" id="IPR014430">
    <property type="entry name" value="Scs7"/>
</dbReference>
<dbReference type="PRINTS" id="PR00363">
    <property type="entry name" value="CYTOCHROMEB5"/>
</dbReference>
<evidence type="ECO:0000256" key="7">
    <source>
        <dbReference type="ARBA" id="ARBA00022692"/>
    </source>
</evidence>
<dbReference type="InterPro" id="IPR036400">
    <property type="entry name" value="Cyt_B5-like_heme/steroid_sf"/>
</dbReference>
<comment type="similarity">
    <text evidence="4 18">Belongs to the sterol desaturase family. SCS7 subfamily.</text>
</comment>
<evidence type="ECO:0000256" key="19">
    <source>
        <dbReference type="SAM" id="Phobius"/>
    </source>
</evidence>
<dbReference type="SUPFAM" id="SSF55856">
    <property type="entry name" value="Cytochrome b5-like heme/steroid binding domain"/>
    <property type="match status" value="1"/>
</dbReference>
<evidence type="ECO:0000256" key="11">
    <source>
        <dbReference type="ARBA" id="ARBA00022833"/>
    </source>
</evidence>
<protein>
    <recommendedName>
        <fullName evidence="18">Ceramide very long chain fatty acid hydroxylase</fullName>
        <ecNumber evidence="18">1.-.-.-</ecNumber>
    </recommendedName>
</protein>